<accession>A7SV06</accession>
<dbReference type="GO" id="GO:0003677">
    <property type="term" value="F:DNA binding"/>
    <property type="evidence" value="ECO:0007669"/>
    <property type="project" value="UniProtKB-KW"/>
</dbReference>
<protein>
    <recommendedName>
        <fullName evidence="4">Core-binding (CB) domain-containing protein</fullName>
    </recommendedName>
</protein>
<dbReference type="SUPFAM" id="SSF47823">
    <property type="entry name" value="lambda integrase-like, N-terminal domain"/>
    <property type="match status" value="1"/>
</dbReference>
<dbReference type="PANTHER" id="PTHR34605:SF3">
    <property type="entry name" value="P CELL-TYPE AGGLUTINATION PROTEIN MAP4-LIKE-RELATED"/>
    <property type="match status" value="1"/>
</dbReference>
<dbReference type="InterPro" id="IPR010998">
    <property type="entry name" value="Integrase_recombinase_N"/>
</dbReference>
<dbReference type="InParanoid" id="A7SV06"/>
<dbReference type="Gene3D" id="1.10.150.130">
    <property type="match status" value="1"/>
</dbReference>
<evidence type="ECO:0000313" key="3">
    <source>
        <dbReference type="Proteomes" id="UP000001593"/>
    </source>
</evidence>
<dbReference type="InterPro" id="IPR052925">
    <property type="entry name" value="Phage_Integrase-like_Recomb"/>
</dbReference>
<dbReference type="OMA" id="FCRITHS"/>
<evidence type="ECO:0000313" key="2">
    <source>
        <dbReference type="EMBL" id="EDO32462.1"/>
    </source>
</evidence>
<keyword evidence="1" id="KW-0238">DNA-binding</keyword>
<proteinExistence type="predicted"/>
<name>A7SV06_NEMVE</name>
<evidence type="ECO:0008006" key="4">
    <source>
        <dbReference type="Google" id="ProtNLM"/>
    </source>
</evidence>
<reference evidence="2 3" key="1">
    <citation type="journal article" date="2007" name="Science">
        <title>Sea anemone genome reveals ancestral eumetazoan gene repertoire and genomic organization.</title>
        <authorList>
            <person name="Putnam N.H."/>
            <person name="Srivastava M."/>
            <person name="Hellsten U."/>
            <person name="Dirks B."/>
            <person name="Chapman J."/>
            <person name="Salamov A."/>
            <person name="Terry A."/>
            <person name="Shapiro H."/>
            <person name="Lindquist E."/>
            <person name="Kapitonov V.V."/>
            <person name="Jurka J."/>
            <person name="Genikhovich G."/>
            <person name="Grigoriev I.V."/>
            <person name="Lucas S.M."/>
            <person name="Steele R.E."/>
            <person name="Finnerty J.R."/>
            <person name="Technau U."/>
            <person name="Martindale M.Q."/>
            <person name="Rokhsar D.S."/>
        </authorList>
    </citation>
    <scope>NUCLEOTIDE SEQUENCE [LARGE SCALE GENOMIC DNA]</scope>
    <source>
        <strain evidence="3">CH2 X CH6</strain>
    </source>
</reference>
<dbReference type="Proteomes" id="UP000001593">
    <property type="component" value="Unassembled WGS sequence"/>
</dbReference>
<sequence>MHSSLQPSSRPTYKRACVLFRQFLDDTFNTAQVSLPISPTMLALFLAYLFDKQYAPSTVNTYVSALGYSHKLAGLPDPTKVFYIIQMIKGYTELGSRVDCRLPFSLPILRRIVSVAPSVTGSVFQETLFRTMCLTAFFAFLRVGEMTVNKKEANLPLQLHQLCPILNSDNKVTGYKVSFQDFKHSYNQPTFFYNYKPSEGCLSCNSFN</sequence>
<keyword evidence="3" id="KW-1185">Reference proteome</keyword>
<dbReference type="PANTHER" id="PTHR34605">
    <property type="entry name" value="PHAGE_INTEGRASE DOMAIN-CONTAINING PROTEIN"/>
    <property type="match status" value="1"/>
</dbReference>
<dbReference type="PhylomeDB" id="A7SV06"/>
<dbReference type="EMBL" id="DS469823">
    <property type="protein sequence ID" value="EDO32462.1"/>
    <property type="molecule type" value="Genomic_DNA"/>
</dbReference>
<organism evidence="2 3">
    <name type="scientific">Nematostella vectensis</name>
    <name type="common">Starlet sea anemone</name>
    <dbReference type="NCBI Taxonomy" id="45351"/>
    <lineage>
        <taxon>Eukaryota</taxon>
        <taxon>Metazoa</taxon>
        <taxon>Cnidaria</taxon>
        <taxon>Anthozoa</taxon>
        <taxon>Hexacorallia</taxon>
        <taxon>Actiniaria</taxon>
        <taxon>Edwardsiidae</taxon>
        <taxon>Nematostella</taxon>
    </lineage>
</organism>
<dbReference type="AlphaFoldDB" id="A7SV06"/>
<gene>
    <name evidence="2" type="ORF">NEMVEDRAFT_v1g237537</name>
</gene>
<dbReference type="HOGENOM" id="CLU_1242820_0_0_1"/>
<evidence type="ECO:0000256" key="1">
    <source>
        <dbReference type="ARBA" id="ARBA00023125"/>
    </source>
</evidence>